<reference evidence="7 8" key="1">
    <citation type="submission" date="2015-11" db="EMBL/GenBank/DDBJ databases">
        <title>Butyribacter intestini gen. nov., sp. nov., a butyric acid-producing bacterium of the family Lachnospiraceae isolated from the human faeces.</title>
        <authorList>
            <person name="Zou Y."/>
            <person name="Xue W."/>
            <person name="Luo G."/>
            <person name="Lv M."/>
        </authorList>
    </citation>
    <scope>NUCLEOTIDE SEQUENCE [LARGE SCALE GENOMIC DNA]</scope>
    <source>
        <strain evidence="7 8">ACET-33324</strain>
    </source>
</reference>
<dbReference type="EMBL" id="LNAM01000153">
    <property type="protein sequence ID" value="KSV59107.1"/>
    <property type="molecule type" value="Genomic_DNA"/>
</dbReference>
<feature type="active site" description="Charge relay system" evidence="5">
    <location>
        <position position="107"/>
    </location>
</feature>
<comment type="caution">
    <text evidence="7">The sequence shown here is derived from an EMBL/GenBank/DDBJ whole genome shotgun (WGS) entry which is preliminary data.</text>
</comment>
<feature type="domain" description="Peptidase S8/S53" evidence="6">
    <location>
        <begin position="98"/>
        <end position="294"/>
    </location>
</feature>
<dbReference type="Pfam" id="PF00082">
    <property type="entry name" value="Peptidase_S8"/>
    <property type="match status" value="2"/>
</dbReference>
<dbReference type="GO" id="GO:0004252">
    <property type="term" value="F:serine-type endopeptidase activity"/>
    <property type="evidence" value="ECO:0007669"/>
    <property type="project" value="UniProtKB-UniRule"/>
</dbReference>
<evidence type="ECO:0000256" key="3">
    <source>
        <dbReference type="ARBA" id="ARBA00022801"/>
    </source>
</evidence>
<evidence type="ECO:0000259" key="6">
    <source>
        <dbReference type="Pfam" id="PF00082"/>
    </source>
</evidence>
<keyword evidence="4 5" id="KW-0720">Serine protease</keyword>
<dbReference type="GO" id="GO:0006508">
    <property type="term" value="P:proteolysis"/>
    <property type="evidence" value="ECO:0007669"/>
    <property type="project" value="UniProtKB-KW"/>
</dbReference>
<sequence length="567" mass="61914">MDEMSCEDIIYSEEYGDYIIETFDDPEVARELYEAQCAQVVSNRSLVLYRRVVGNPEETLNIYGYTAMPKCYGIMDTTALEEAGILRLRRQPYLDLYGSGVLIGIIDTGIDYLHPAFINADGSSRIYSIWDQTVRSGSPPEGFYYGTEYKQAQIEEAISSENPAELVPVTDESGHGTFLAGIVAGNELPEEDFSGIAPLSDLVVVKLKEAKNNLKSYYGIGERENVYQENDIMLGIRYVQAVAAIRRMPIVVLLGLGTNAGNHSGELQLSRYMNRSAVFSGAVMVSSAGNEGNQGHHYQRRLLEAGGRDVVEINIAEGETGVTLELWTEAPQLFTVGIRTPLGNATGILPIWYGRGVTPITFPLENSRVFVEYTAVETNTGDEVIVIRILRPAAGIWRIEVVNNTEYLASYNMWMPISDFLKPESRFLSPEPDITVCEPGNARSVLTSTAYNHVDGSIYIAASRGFTSTGGIKPELAAPGVAVYGPAPGGGFTTRSGTSVGAAFCAGAAVLMLEWGVVRGNDLGMQTTEISNILIRGAGRESNLEYPNRIWGYGKLDVYTAFGQLRP</sequence>
<comment type="similarity">
    <text evidence="1 5">Belongs to the peptidase S8 family.</text>
</comment>
<dbReference type="Gene3D" id="2.60.120.1290">
    <property type="match status" value="1"/>
</dbReference>
<evidence type="ECO:0000313" key="7">
    <source>
        <dbReference type="EMBL" id="KSV59107.1"/>
    </source>
</evidence>
<dbReference type="Gene3D" id="3.40.50.200">
    <property type="entry name" value="Peptidase S8/S53 domain"/>
    <property type="match status" value="1"/>
</dbReference>
<dbReference type="PROSITE" id="PS51892">
    <property type="entry name" value="SUBTILASE"/>
    <property type="match status" value="1"/>
</dbReference>
<dbReference type="Proteomes" id="UP000054874">
    <property type="component" value="Unassembled WGS sequence"/>
</dbReference>
<dbReference type="InterPro" id="IPR034045">
    <property type="entry name" value="Pep_S8_CspA-like"/>
</dbReference>
<dbReference type="InterPro" id="IPR015500">
    <property type="entry name" value="Peptidase_S8_subtilisin-rel"/>
</dbReference>
<dbReference type="PIRSF" id="PIRSF037894">
    <property type="entry name" value="Subtilisin_rel_CspABC"/>
    <property type="match status" value="1"/>
</dbReference>
<evidence type="ECO:0000256" key="5">
    <source>
        <dbReference type="PROSITE-ProRule" id="PRU01240"/>
    </source>
</evidence>
<dbReference type="InterPro" id="IPR017310">
    <property type="entry name" value="Pept_S8A_subtilisin_clostridia"/>
</dbReference>
<dbReference type="InterPro" id="IPR036852">
    <property type="entry name" value="Peptidase_S8/S53_dom_sf"/>
</dbReference>
<feature type="active site" description="Charge relay system" evidence="5">
    <location>
        <position position="175"/>
    </location>
</feature>
<protein>
    <recommendedName>
        <fullName evidence="6">Peptidase S8/S53 domain-containing protein</fullName>
    </recommendedName>
</protein>
<name>A0A0V8QFD6_9FIRM</name>
<accession>A0A0V8QFD6</accession>
<feature type="domain" description="Peptidase S8/S53" evidence="6">
    <location>
        <begin position="435"/>
        <end position="554"/>
    </location>
</feature>
<gene>
    <name evidence="7" type="ORF">ASU35_01980</name>
</gene>
<evidence type="ECO:0000256" key="1">
    <source>
        <dbReference type="ARBA" id="ARBA00011073"/>
    </source>
</evidence>
<organism evidence="7 8">
    <name type="scientific">Acetivibrio ethanolgignens</name>
    <dbReference type="NCBI Taxonomy" id="290052"/>
    <lineage>
        <taxon>Bacteria</taxon>
        <taxon>Bacillati</taxon>
        <taxon>Bacillota</taxon>
        <taxon>Clostridia</taxon>
        <taxon>Eubacteriales</taxon>
        <taxon>Oscillospiraceae</taxon>
        <taxon>Acetivibrio</taxon>
    </lineage>
</organism>
<dbReference type="SUPFAM" id="SSF52743">
    <property type="entry name" value="Subtilisin-like"/>
    <property type="match status" value="1"/>
</dbReference>
<evidence type="ECO:0000256" key="2">
    <source>
        <dbReference type="ARBA" id="ARBA00022670"/>
    </source>
</evidence>
<dbReference type="PANTHER" id="PTHR43806:SF11">
    <property type="entry name" value="CEREVISIN-RELATED"/>
    <property type="match status" value="1"/>
</dbReference>
<keyword evidence="8" id="KW-1185">Reference proteome</keyword>
<evidence type="ECO:0000256" key="4">
    <source>
        <dbReference type="ARBA" id="ARBA00022825"/>
    </source>
</evidence>
<evidence type="ECO:0000313" key="8">
    <source>
        <dbReference type="Proteomes" id="UP000054874"/>
    </source>
</evidence>
<proteinExistence type="inferred from homology"/>
<dbReference type="CDD" id="cd07478">
    <property type="entry name" value="Peptidases_S8_CspA-like"/>
    <property type="match status" value="1"/>
</dbReference>
<dbReference type="PANTHER" id="PTHR43806">
    <property type="entry name" value="PEPTIDASE S8"/>
    <property type="match status" value="1"/>
</dbReference>
<dbReference type="InterPro" id="IPR050131">
    <property type="entry name" value="Peptidase_S8_subtilisin-like"/>
</dbReference>
<dbReference type="InterPro" id="IPR000209">
    <property type="entry name" value="Peptidase_S8/S53_dom"/>
</dbReference>
<dbReference type="InterPro" id="IPR023827">
    <property type="entry name" value="Peptidase_S8_Asp-AS"/>
</dbReference>
<dbReference type="PROSITE" id="PS00136">
    <property type="entry name" value="SUBTILASE_ASP"/>
    <property type="match status" value="1"/>
</dbReference>
<dbReference type="RefSeq" id="WP_058352744.1">
    <property type="nucleotide sequence ID" value="NZ_CABMMD010000153.1"/>
</dbReference>
<dbReference type="OrthoDB" id="9762689at2"/>
<keyword evidence="2 5" id="KW-0645">Protease</keyword>
<dbReference type="STRING" id="290052.ASU35_01980"/>
<dbReference type="PRINTS" id="PR00723">
    <property type="entry name" value="SUBTILISIN"/>
</dbReference>
<dbReference type="AlphaFoldDB" id="A0A0V8QFD6"/>
<feature type="active site" description="Charge relay system" evidence="5">
    <location>
        <position position="499"/>
    </location>
</feature>
<keyword evidence="3 5" id="KW-0378">Hydrolase</keyword>